<dbReference type="EMBL" id="JACHGT010000011">
    <property type="protein sequence ID" value="MBB6037059.1"/>
    <property type="molecule type" value="Genomic_DNA"/>
</dbReference>
<sequence>MALVEGGGRRLVATGRAPLARDLVQRYAQGESIRACAADTGRTPPAGRPACSADGEAATDTRVALVEGGGRRLVATGRAPLARDLVQRYAQGESVRAFAADTGRSYVFVHRLLVEPGVRLRARGGGRKAET</sequence>
<organism evidence="2 3">
    <name type="scientific">Phytomonospora endophytica</name>
    <dbReference type="NCBI Taxonomy" id="714109"/>
    <lineage>
        <taxon>Bacteria</taxon>
        <taxon>Bacillati</taxon>
        <taxon>Actinomycetota</taxon>
        <taxon>Actinomycetes</taxon>
        <taxon>Micromonosporales</taxon>
        <taxon>Micromonosporaceae</taxon>
        <taxon>Phytomonospora</taxon>
    </lineage>
</organism>
<evidence type="ECO:0000313" key="3">
    <source>
        <dbReference type="Proteomes" id="UP000548476"/>
    </source>
</evidence>
<dbReference type="AlphaFoldDB" id="A0A841FX62"/>
<comment type="caution">
    <text evidence="2">The sequence shown here is derived from an EMBL/GenBank/DDBJ whole genome shotgun (WGS) entry which is preliminary data.</text>
</comment>
<accession>A0A841FX62</accession>
<dbReference type="InterPro" id="IPR045745">
    <property type="entry name" value="HTH_58_Actinobacteria-type"/>
</dbReference>
<keyword evidence="3" id="KW-1185">Reference proteome</keyword>
<name>A0A841FX62_9ACTN</name>
<proteinExistence type="predicted"/>
<feature type="domain" description="Helix-turn-helix" evidence="1">
    <location>
        <begin position="8"/>
        <end position="42"/>
    </location>
</feature>
<feature type="domain" description="Helix-turn-helix" evidence="1">
    <location>
        <begin position="70"/>
        <end position="127"/>
    </location>
</feature>
<evidence type="ECO:0000313" key="2">
    <source>
        <dbReference type="EMBL" id="MBB6037059.1"/>
    </source>
</evidence>
<dbReference type="Pfam" id="PF19575">
    <property type="entry name" value="HTH_58"/>
    <property type="match status" value="2"/>
</dbReference>
<protein>
    <submittedName>
        <fullName evidence="2">Archaeosine-15-forming tRNA-guanine transglycosylase</fullName>
    </submittedName>
</protein>
<reference evidence="2 3" key="1">
    <citation type="submission" date="2020-08" db="EMBL/GenBank/DDBJ databases">
        <title>Genomic Encyclopedia of Type Strains, Phase IV (KMG-IV): sequencing the most valuable type-strain genomes for metagenomic binning, comparative biology and taxonomic classification.</title>
        <authorList>
            <person name="Goeker M."/>
        </authorList>
    </citation>
    <scope>NUCLEOTIDE SEQUENCE [LARGE SCALE GENOMIC DNA]</scope>
    <source>
        <strain evidence="2 3">YIM 65646</strain>
    </source>
</reference>
<evidence type="ECO:0000259" key="1">
    <source>
        <dbReference type="Pfam" id="PF19575"/>
    </source>
</evidence>
<gene>
    <name evidence="2" type="ORF">HNR73_004932</name>
</gene>
<dbReference type="Proteomes" id="UP000548476">
    <property type="component" value="Unassembled WGS sequence"/>
</dbReference>